<gene>
    <name evidence="2" type="ORF">PLOB_00036220</name>
</gene>
<dbReference type="Pfam" id="PF01541">
    <property type="entry name" value="GIY-YIG"/>
    <property type="match status" value="1"/>
</dbReference>
<dbReference type="InterPro" id="IPR035901">
    <property type="entry name" value="GIY-YIG_endonuc_sf"/>
</dbReference>
<evidence type="ECO:0000259" key="1">
    <source>
        <dbReference type="PROSITE" id="PS50164"/>
    </source>
</evidence>
<dbReference type="PROSITE" id="PS50164">
    <property type="entry name" value="GIY_YIG"/>
    <property type="match status" value="1"/>
</dbReference>
<dbReference type="Gene3D" id="3.40.1440.10">
    <property type="entry name" value="GIY-YIG endonuclease"/>
    <property type="match status" value="1"/>
</dbReference>
<name>A0ABN8P6Q1_9CNID</name>
<sequence length="213" mass="24375">MIHRAYSLSSTTEAFNAECAKLRSIFSRLDYPMSVIDSAIKKFLFLNSSADKAERNNDDSSTVRISLPFKDQVAANAVRKQLRDLSHKIGPTLQPVFVSKKLGQDLRPKEIKPSIVNKQRVVYQFSCDLCDADYVGYTARHLHQRIAEHKNSAIGRHFLEAHGNNNLLRESQFTVLRKCQSKFDCLVFEMLFIKKLKPNLNIQTDSIRAKLFV</sequence>
<proteinExistence type="predicted"/>
<feature type="domain" description="GIY-YIG" evidence="1">
    <location>
        <begin position="118"/>
        <end position="202"/>
    </location>
</feature>
<dbReference type="EMBL" id="CALNXK010000050">
    <property type="protein sequence ID" value="CAH3131592.1"/>
    <property type="molecule type" value="Genomic_DNA"/>
</dbReference>
<dbReference type="Proteomes" id="UP001159405">
    <property type="component" value="Unassembled WGS sequence"/>
</dbReference>
<comment type="caution">
    <text evidence="2">The sequence shown here is derived from an EMBL/GenBank/DDBJ whole genome shotgun (WGS) entry which is preliminary data.</text>
</comment>
<evidence type="ECO:0000313" key="2">
    <source>
        <dbReference type="EMBL" id="CAH3131592.1"/>
    </source>
</evidence>
<dbReference type="Pfam" id="PF26215">
    <property type="entry name" value="HTH_animal"/>
    <property type="match status" value="1"/>
</dbReference>
<organism evidence="2 3">
    <name type="scientific">Porites lobata</name>
    <dbReference type="NCBI Taxonomy" id="104759"/>
    <lineage>
        <taxon>Eukaryota</taxon>
        <taxon>Metazoa</taxon>
        <taxon>Cnidaria</taxon>
        <taxon>Anthozoa</taxon>
        <taxon>Hexacorallia</taxon>
        <taxon>Scleractinia</taxon>
        <taxon>Fungiina</taxon>
        <taxon>Poritidae</taxon>
        <taxon>Porites</taxon>
    </lineage>
</organism>
<dbReference type="PROSITE" id="PS00028">
    <property type="entry name" value="ZINC_FINGER_C2H2_1"/>
    <property type="match status" value="1"/>
</dbReference>
<dbReference type="InterPro" id="IPR058912">
    <property type="entry name" value="HTH_animal"/>
</dbReference>
<dbReference type="InterPro" id="IPR013087">
    <property type="entry name" value="Znf_C2H2_type"/>
</dbReference>
<dbReference type="SUPFAM" id="SSF82771">
    <property type="entry name" value="GIY-YIG endonuclease"/>
    <property type="match status" value="1"/>
</dbReference>
<keyword evidence="3" id="KW-1185">Reference proteome</keyword>
<reference evidence="2 3" key="1">
    <citation type="submission" date="2022-05" db="EMBL/GenBank/DDBJ databases">
        <authorList>
            <consortium name="Genoscope - CEA"/>
            <person name="William W."/>
        </authorList>
    </citation>
    <scope>NUCLEOTIDE SEQUENCE [LARGE SCALE GENOMIC DNA]</scope>
</reference>
<protein>
    <recommendedName>
        <fullName evidence="1">GIY-YIG domain-containing protein</fullName>
    </recommendedName>
</protein>
<accession>A0ABN8P6Q1</accession>
<evidence type="ECO:0000313" key="3">
    <source>
        <dbReference type="Proteomes" id="UP001159405"/>
    </source>
</evidence>
<dbReference type="InterPro" id="IPR000305">
    <property type="entry name" value="GIY-YIG_endonuc"/>
</dbReference>